<gene>
    <name evidence="1" type="ORF">NCTC13149_00259</name>
</gene>
<proteinExistence type="predicted"/>
<accession>A0A379C4F6</accession>
<dbReference type="STRING" id="1122949.GCA_000378725_00828"/>
<reference evidence="1 2" key="1">
    <citation type="submission" date="2018-06" db="EMBL/GenBank/DDBJ databases">
        <authorList>
            <consortium name="Pathogen Informatics"/>
            <person name="Doyle S."/>
        </authorList>
    </citation>
    <scope>NUCLEOTIDE SEQUENCE [LARGE SCALE GENOMIC DNA]</scope>
    <source>
        <strain evidence="1 2">NCTC13149</strain>
    </source>
</reference>
<evidence type="ECO:0000313" key="2">
    <source>
        <dbReference type="Proteomes" id="UP000255517"/>
    </source>
</evidence>
<dbReference type="RefSeq" id="WP_019034658.1">
    <property type="nucleotide sequence ID" value="NZ_UGSZ01000001.1"/>
</dbReference>
<dbReference type="PANTHER" id="PTHR34547">
    <property type="entry name" value="YACP-LIKE NYN DOMAIN PROTEIN"/>
    <property type="match status" value="1"/>
</dbReference>
<protein>
    <submittedName>
        <fullName evidence="1">Predicted RNA-binding protein containing a PIN domain</fullName>
    </submittedName>
</protein>
<dbReference type="Pfam" id="PF05991">
    <property type="entry name" value="NYN_YacP"/>
    <property type="match status" value="1"/>
</dbReference>
<sequence length="175" mass="20614">MYRIRYEKDKNYLFVDAYNMINFWPDLVKLKDINLEDSRICFIDKMIEFSHFTKEKIILVFDAYLVKGSGGKIYKKDGIVIVFTKENERADHYIERELDMIGRLRNVRVATSDATIQEIILSRGGTRISARELLAEIENSKKVTKNLQKKLKEKNLSSFDKNDIKKLKDLKNNLK</sequence>
<dbReference type="AlphaFoldDB" id="A0A379C4F6"/>
<name>A0A379C4F6_9FIRM</name>
<dbReference type="PANTHER" id="PTHR34547:SF1">
    <property type="entry name" value="YACP-LIKE NYN DOMAIN PROTEIN"/>
    <property type="match status" value="1"/>
</dbReference>
<dbReference type="EMBL" id="UGSZ01000001">
    <property type="protein sequence ID" value="SUB56487.1"/>
    <property type="molecule type" value="Genomic_DNA"/>
</dbReference>
<dbReference type="Proteomes" id="UP000255517">
    <property type="component" value="Unassembled WGS sequence"/>
</dbReference>
<dbReference type="InterPro" id="IPR010298">
    <property type="entry name" value="YacP-like"/>
</dbReference>
<dbReference type="CDD" id="cd10912">
    <property type="entry name" value="PIN_YacP-like"/>
    <property type="match status" value="1"/>
</dbReference>
<dbReference type="OrthoDB" id="9792160at2"/>
<organism evidence="1 2">
    <name type="scientific">Peptoniphilus lacrimalis</name>
    <dbReference type="NCBI Taxonomy" id="33031"/>
    <lineage>
        <taxon>Bacteria</taxon>
        <taxon>Bacillati</taxon>
        <taxon>Bacillota</taxon>
        <taxon>Tissierellia</taxon>
        <taxon>Tissierellales</taxon>
        <taxon>Peptoniphilaceae</taxon>
        <taxon>Peptoniphilus</taxon>
    </lineage>
</organism>
<evidence type="ECO:0000313" key="1">
    <source>
        <dbReference type="EMBL" id="SUB56487.1"/>
    </source>
</evidence>